<accession>A0A326RVX9</accession>
<name>A0A326RVX9_9BACT</name>
<dbReference type="RefSeq" id="WP_111394612.1">
    <property type="nucleotide sequence ID" value="NZ_QKTX01000018.1"/>
</dbReference>
<reference evidence="1 2" key="1">
    <citation type="submission" date="2018-06" db="EMBL/GenBank/DDBJ databases">
        <title>Genomic Encyclopedia of Archaeal and Bacterial Type Strains, Phase II (KMG-II): from individual species to whole genera.</title>
        <authorList>
            <person name="Goeker M."/>
        </authorList>
    </citation>
    <scope>NUCLEOTIDE SEQUENCE [LARGE SCALE GENOMIC DNA]</scope>
    <source>
        <strain evidence="1 2">T4</strain>
    </source>
</reference>
<dbReference type="EMBL" id="QKTX01000018">
    <property type="protein sequence ID" value="PZV78039.1"/>
    <property type="molecule type" value="Genomic_DNA"/>
</dbReference>
<evidence type="ECO:0000313" key="1">
    <source>
        <dbReference type="EMBL" id="PZV78039.1"/>
    </source>
</evidence>
<gene>
    <name evidence="1" type="ORF">CLV31_11815</name>
</gene>
<dbReference type="Proteomes" id="UP000248917">
    <property type="component" value="Unassembled WGS sequence"/>
</dbReference>
<dbReference type="OrthoDB" id="839740at2"/>
<protein>
    <submittedName>
        <fullName evidence="1">Uncharacterized protein</fullName>
    </submittedName>
</protein>
<sequence length="165" mass="19082">MNLLLMSCVEEPEASQIEIDENSQIAQVKSWFEENKTKLRLPERGSNLRNESHGNREFSIMRLRDGTIEIYTSGADRLTTRFDQIASTMSQIFSQQYNLDPWVALNGIQFAKADYLWLSFLQGITKFAEQRGAFKTKNEFRVNRPNWDKVKEALDSNSPIPLNCN</sequence>
<dbReference type="AlphaFoldDB" id="A0A326RVX9"/>
<keyword evidence="2" id="KW-1185">Reference proteome</keyword>
<evidence type="ECO:0000313" key="2">
    <source>
        <dbReference type="Proteomes" id="UP000248917"/>
    </source>
</evidence>
<organism evidence="1 2">
    <name type="scientific">Algoriphagus aquaeductus</name>
    <dbReference type="NCBI Taxonomy" id="475299"/>
    <lineage>
        <taxon>Bacteria</taxon>
        <taxon>Pseudomonadati</taxon>
        <taxon>Bacteroidota</taxon>
        <taxon>Cytophagia</taxon>
        <taxon>Cytophagales</taxon>
        <taxon>Cyclobacteriaceae</taxon>
        <taxon>Algoriphagus</taxon>
    </lineage>
</organism>
<proteinExistence type="predicted"/>
<comment type="caution">
    <text evidence="1">The sequence shown here is derived from an EMBL/GenBank/DDBJ whole genome shotgun (WGS) entry which is preliminary data.</text>
</comment>